<keyword evidence="4" id="KW-1003">Cell membrane</keyword>
<accession>A0AAD8EAI9</accession>
<dbReference type="Gene3D" id="1.10.287.70">
    <property type="match status" value="1"/>
</dbReference>
<protein>
    <submittedName>
        <fullName evidence="17">Uncharacterized protein</fullName>
    </submittedName>
</protein>
<dbReference type="Pfam" id="PF10613">
    <property type="entry name" value="Lig_chan-Glu_bd"/>
    <property type="match status" value="1"/>
</dbReference>
<feature type="transmembrane region" description="Helical" evidence="13">
    <location>
        <begin position="224"/>
        <end position="249"/>
    </location>
</feature>
<dbReference type="GO" id="GO:0005886">
    <property type="term" value="C:plasma membrane"/>
    <property type="evidence" value="ECO:0007669"/>
    <property type="project" value="UniProtKB-SubCell"/>
</dbReference>
<keyword evidence="18" id="KW-1185">Reference proteome</keyword>
<keyword evidence="7" id="KW-0406">Ion transport</keyword>
<dbReference type="Pfam" id="PF00060">
    <property type="entry name" value="Lig_chan"/>
    <property type="match status" value="1"/>
</dbReference>
<evidence type="ECO:0000256" key="11">
    <source>
        <dbReference type="ARBA" id="ARBA00023286"/>
    </source>
</evidence>
<feature type="transmembrane region" description="Helical" evidence="13">
    <location>
        <begin position="154"/>
        <end position="176"/>
    </location>
</feature>
<dbReference type="InterPro" id="IPR052192">
    <property type="entry name" value="Insect_Ionotropic_Sensory_Rcpt"/>
</dbReference>
<name>A0AAD8EAI9_DIPPU</name>
<evidence type="ECO:0000256" key="12">
    <source>
        <dbReference type="ARBA" id="ARBA00023303"/>
    </source>
</evidence>
<evidence type="ECO:0000256" key="9">
    <source>
        <dbReference type="ARBA" id="ARBA00023170"/>
    </source>
</evidence>
<evidence type="ECO:0000256" key="4">
    <source>
        <dbReference type="ARBA" id="ARBA00022475"/>
    </source>
</evidence>
<feature type="domain" description="Ionotropic receptor 75a N-terminal" evidence="16">
    <location>
        <begin position="10"/>
        <end position="86"/>
    </location>
</feature>
<dbReference type="Pfam" id="PF24576">
    <property type="entry name" value="IR75A_N"/>
    <property type="match status" value="1"/>
</dbReference>
<keyword evidence="12" id="KW-0407">Ion channel</keyword>
<dbReference type="GO" id="GO:0015276">
    <property type="term" value="F:ligand-gated monoatomic ion channel activity"/>
    <property type="evidence" value="ECO:0007669"/>
    <property type="project" value="InterPro"/>
</dbReference>
<feature type="transmembrane region" description="Helical" evidence="13">
    <location>
        <begin position="188"/>
        <end position="212"/>
    </location>
</feature>
<evidence type="ECO:0000313" key="17">
    <source>
        <dbReference type="EMBL" id="KAJ9583198.1"/>
    </source>
</evidence>
<evidence type="ECO:0000256" key="5">
    <source>
        <dbReference type="ARBA" id="ARBA00022692"/>
    </source>
</evidence>
<dbReference type="InterPro" id="IPR019594">
    <property type="entry name" value="Glu/Gly-bd"/>
</dbReference>
<feature type="domain" description="Ionotropic glutamate receptor C-terminal" evidence="14">
    <location>
        <begin position="157"/>
        <end position="316"/>
    </location>
</feature>
<evidence type="ECO:0000259" key="14">
    <source>
        <dbReference type="Pfam" id="PF00060"/>
    </source>
</evidence>
<reference evidence="17" key="1">
    <citation type="journal article" date="2023" name="IScience">
        <title>Live-bearing cockroach genome reveals convergent evolutionary mechanisms linked to viviparity in insects and beyond.</title>
        <authorList>
            <person name="Fouks B."/>
            <person name="Harrison M.C."/>
            <person name="Mikhailova A.A."/>
            <person name="Marchal E."/>
            <person name="English S."/>
            <person name="Carruthers M."/>
            <person name="Jennings E.C."/>
            <person name="Chiamaka E.L."/>
            <person name="Frigard R.A."/>
            <person name="Pippel M."/>
            <person name="Attardo G.M."/>
            <person name="Benoit J.B."/>
            <person name="Bornberg-Bauer E."/>
            <person name="Tobe S.S."/>
        </authorList>
    </citation>
    <scope>NUCLEOTIDE SEQUENCE</scope>
    <source>
        <strain evidence="17">Stay&amp;Tobe</strain>
    </source>
</reference>
<gene>
    <name evidence="17" type="ORF">L9F63_022469</name>
</gene>
<dbReference type="GO" id="GO:0050906">
    <property type="term" value="P:detection of stimulus involved in sensory perception"/>
    <property type="evidence" value="ECO:0007669"/>
    <property type="project" value="UniProtKB-ARBA"/>
</dbReference>
<evidence type="ECO:0000313" key="18">
    <source>
        <dbReference type="Proteomes" id="UP001233999"/>
    </source>
</evidence>
<comment type="caution">
    <text evidence="17">The sequence shown here is derived from an EMBL/GenBank/DDBJ whole genome shotgun (WGS) entry which is preliminary data.</text>
</comment>
<dbReference type="EMBL" id="JASPKZ010007645">
    <property type="protein sequence ID" value="KAJ9583198.1"/>
    <property type="molecule type" value="Genomic_DNA"/>
</dbReference>
<keyword evidence="10" id="KW-0325">Glycoprotein</keyword>
<keyword evidence="6 13" id="KW-1133">Transmembrane helix</keyword>
<evidence type="ECO:0000256" key="2">
    <source>
        <dbReference type="ARBA" id="ARBA00008685"/>
    </source>
</evidence>
<evidence type="ECO:0000256" key="1">
    <source>
        <dbReference type="ARBA" id="ARBA00004651"/>
    </source>
</evidence>
<comment type="similarity">
    <text evidence="2">Belongs to the glutamate-gated ion channel (TC 1.A.10.1) family.</text>
</comment>
<dbReference type="InterPro" id="IPR001320">
    <property type="entry name" value="Iontro_rcpt_C"/>
</dbReference>
<dbReference type="PANTHER" id="PTHR42643:SF30">
    <property type="entry name" value="IONOTROPIC RECEPTOR 40A-RELATED"/>
    <property type="match status" value="1"/>
</dbReference>
<dbReference type="AlphaFoldDB" id="A0AAD8EAI9"/>
<dbReference type="SUPFAM" id="SSF53850">
    <property type="entry name" value="Periplasmic binding protein-like II"/>
    <property type="match status" value="1"/>
</dbReference>
<sequence>MWLLFLHSDLETTFSNINIPFDCEFLIAQETEHDIMLLEIYRASASVELKVEKFGVWNSISGLTAPTGSLSLRRTDLQGITIRAAVLDGKTEYFIPPDGHYGMLENEKWNGLIGMIVRNETDVSITPLIWNKQRNEVVNFIASMFKISVFLQPFSFMLWISIFATITGSALVLFIIDKVWNQHLIKISWFHILSSLSELFLTTFGAFCYQAGHYKTPTNTSGRVVFVSIYLTSVVILCCYSGSLISYIATHYYTLPFNDLEEFLKDGTYKMGVLKSSGDLTYFKDSNNPMIREVYRSFISPHVPNSLFSSYIEGLERVCSQFKYASVFGNDKFTPLSNLECNLHYLPIVQYDMSMTMSKNCPYKQVIGYV</sequence>
<keyword evidence="3" id="KW-0813">Transport</keyword>
<feature type="domain" description="Ionotropic glutamate receptor L-glutamate and glycine-binding" evidence="15">
    <location>
        <begin position="92"/>
        <end position="144"/>
    </location>
</feature>
<evidence type="ECO:0000256" key="13">
    <source>
        <dbReference type="SAM" id="Phobius"/>
    </source>
</evidence>
<keyword evidence="9" id="KW-0675">Receptor</keyword>
<dbReference type="Gene3D" id="3.40.190.10">
    <property type="entry name" value="Periplasmic binding protein-like II"/>
    <property type="match status" value="1"/>
</dbReference>
<dbReference type="PANTHER" id="PTHR42643">
    <property type="entry name" value="IONOTROPIC RECEPTOR 20A-RELATED"/>
    <property type="match status" value="1"/>
</dbReference>
<evidence type="ECO:0000259" key="15">
    <source>
        <dbReference type="Pfam" id="PF10613"/>
    </source>
</evidence>
<proteinExistence type="inferred from homology"/>
<evidence type="ECO:0000259" key="16">
    <source>
        <dbReference type="Pfam" id="PF24576"/>
    </source>
</evidence>
<evidence type="ECO:0000256" key="8">
    <source>
        <dbReference type="ARBA" id="ARBA00023136"/>
    </source>
</evidence>
<dbReference type="InterPro" id="IPR057074">
    <property type="entry name" value="IR75A_N"/>
</dbReference>
<keyword evidence="8 13" id="KW-0472">Membrane</keyword>
<reference evidence="17" key="2">
    <citation type="submission" date="2023-05" db="EMBL/GenBank/DDBJ databases">
        <authorList>
            <person name="Fouks B."/>
        </authorList>
    </citation>
    <scope>NUCLEOTIDE SEQUENCE</scope>
    <source>
        <strain evidence="17">Stay&amp;Tobe</strain>
        <tissue evidence="17">Testes</tissue>
    </source>
</reference>
<keyword evidence="11" id="KW-1071">Ligand-gated ion channel</keyword>
<evidence type="ECO:0000256" key="3">
    <source>
        <dbReference type="ARBA" id="ARBA00022448"/>
    </source>
</evidence>
<dbReference type="Proteomes" id="UP001233999">
    <property type="component" value="Unassembled WGS sequence"/>
</dbReference>
<organism evidence="17 18">
    <name type="scientific">Diploptera punctata</name>
    <name type="common">Pacific beetle cockroach</name>
    <dbReference type="NCBI Taxonomy" id="6984"/>
    <lineage>
        <taxon>Eukaryota</taxon>
        <taxon>Metazoa</taxon>
        <taxon>Ecdysozoa</taxon>
        <taxon>Arthropoda</taxon>
        <taxon>Hexapoda</taxon>
        <taxon>Insecta</taxon>
        <taxon>Pterygota</taxon>
        <taxon>Neoptera</taxon>
        <taxon>Polyneoptera</taxon>
        <taxon>Dictyoptera</taxon>
        <taxon>Blattodea</taxon>
        <taxon>Blaberoidea</taxon>
        <taxon>Blaberidae</taxon>
        <taxon>Diplopterinae</taxon>
        <taxon>Diploptera</taxon>
    </lineage>
</organism>
<comment type="subcellular location">
    <subcellularLocation>
        <location evidence="1">Cell membrane</location>
        <topology evidence="1">Multi-pass membrane protein</topology>
    </subcellularLocation>
</comment>
<evidence type="ECO:0000256" key="10">
    <source>
        <dbReference type="ARBA" id="ARBA00023180"/>
    </source>
</evidence>
<keyword evidence="5 13" id="KW-0812">Transmembrane</keyword>
<evidence type="ECO:0000256" key="6">
    <source>
        <dbReference type="ARBA" id="ARBA00022989"/>
    </source>
</evidence>
<evidence type="ECO:0000256" key="7">
    <source>
        <dbReference type="ARBA" id="ARBA00023065"/>
    </source>
</evidence>